<name>A0AAD0W7I4_9NEIS</name>
<dbReference type="GO" id="GO:0016829">
    <property type="term" value="F:lyase activity"/>
    <property type="evidence" value="ECO:0007669"/>
    <property type="project" value="UniProtKB-KW"/>
</dbReference>
<feature type="domain" description="Ketosynthase family 3 (KS3)" evidence="5">
    <location>
        <begin position="465"/>
        <end position="903"/>
    </location>
</feature>
<evidence type="ECO:0000256" key="1">
    <source>
        <dbReference type="ARBA" id="ARBA00022679"/>
    </source>
</evidence>
<proteinExistence type="inferred from homology"/>
<dbReference type="PANTHER" id="PTHR43074:SF1">
    <property type="entry name" value="BETA-KETOACYL SYNTHASE FAMILY PROTEIN-RELATED"/>
    <property type="match status" value="1"/>
</dbReference>
<dbReference type="Proteomes" id="UP000259465">
    <property type="component" value="Chromosome"/>
</dbReference>
<feature type="region of interest" description="Disordered" evidence="4">
    <location>
        <begin position="958"/>
        <end position="988"/>
    </location>
</feature>
<evidence type="ECO:0000256" key="3">
    <source>
        <dbReference type="RuleBase" id="RU003694"/>
    </source>
</evidence>
<dbReference type="SUPFAM" id="SSF54637">
    <property type="entry name" value="Thioesterase/thiol ester dehydrase-isomerase"/>
    <property type="match status" value="2"/>
</dbReference>
<evidence type="ECO:0000259" key="5">
    <source>
        <dbReference type="PROSITE" id="PS52004"/>
    </source>
</evidence>
<dbReference type="Pfam" id="PF07977">
    <property type="entry name" value="FabA"/>
    <property type="match status" value="1"/>
</dbReference>
<dbReference type="Gene3D" id="3.10.129.10">
    <property type="entry name" value="Hotdog Thioesterase"/>
    <property type="match status" value="2"/>
</dbReference>
<dbReference type="InterPro" id="IPR013114">
    <property type="entry name" value="FabA_FabZ"/>
</dbReference>
<reference evidence="6 7" key="1">
    <citation type="submission" date="2018-08" db="EMBL/GenBank/DDBJ databases">
        <title>Complete genome sequence of JP2-74.</title>
        <authorList>
            <person name="Wu L."/>
        </authorList>
    </citation>
    <scope>NUCLEOTIDE SEQUENCE [LARGE SCALE GENOMIC DNA]</scope>
    <source>
        <strain evidence="6 7">JP2-74</strain>
    </source>
</reference>
<dbReference type="GO" id="GO:0004315">
    <property type="term" value="F:3-oxoacyl-[acyl-carrier-protein] synthase activity"/>
    <property type="evidence" value="ECO:0007669"/>
    <property type="project" value="InterPro"/>
</dbReference>
<dbReference type="InterPro" id="IPR014030">
    <property type="entry name" value="Ketoacyl_synth_N"/>
</dbReference>
<gene>
    <name evidence="6" type="ORF">D1345_08700</name>
</gene>
<organism evidence="6 7">
    <name type="scientific">Chromobacterium rhizoryzae</name>
    <dbReference type="NCBI Taxonomy" id="1778675"/>
    <lineage>
        <taxon>Bacteria</taxon>
        <taxon>Pseudomonadati</taxon>
        <taxon>Pseudomonadota</taxon>
        <taxon>Betaproteobacteria</taxon>
        <taxon>Neisseriales</taxon>
        <taxon>Chromobacteriaceae</taxon>
        <taxon>Chromobacterium</taxon>
    </lineage>
</organism>
<dbReference type="RefSeq" id="WP_118267214.1">
    <property type="nucleotide sequence ID" value="NZ_CP031968.1"/>
</dbReference>
<dbReference type="PROSITE" id="PS00606">
    <property type="entry name" value="KS3_1"/>
    <property type="match status" value="1"/>
</dbReference>
<dbReference type="SMART" id="SM00825">
    <property type="entry name" value="PKS_KS"/>
    <property type="match status" value="1"/>
</dbReference>
<feature type="compositionally biased region" description="Low complexity" evidence="4">
    <location>
        <begin position="959"/>
        <end position="988"/>
    </location>
</feature>
<dbReference type="InterPro" id="IPR029069">
    <property type="entry name" value="HotDog_dom_sf"/>
</dbReference>
<dbReference type="Pfam" id="PF00109">
    <property type="entry name" value="ketoacyl-synt"/>
    <property type="match status" value="2"/>
</dbReference>
<dbReference type="Pfam" id="PF16197">
    <property type="entry name" value="KAsynt_C_assoc"/>
    <property type="match status" value="1"/>
</dbReference>
<dbReference type="Gene3D" id="3.40.47.10">
    <property type="match status" value="2"/>
</dbReference>
<dbReference type="InterPro" id="IPR018201">
    <property type="entry name" value="Ketoacyl_synth_AS"/>
</dbReference>
<dbReference type="PROSITE" id="PS52004">
    <property type="entry name" value="KS3_2"/>
    <property type="match status" value="2"/>
</dbReference>
<dbReference type="InterPro" id="IPR020841">
    <property type="entry name" value="PKS_Beta-ketoAc_synthase_dom"/>
</dbReference>
<accession>A0AAD0W7I4</accession>
<dbReference type="InterPro" id="IPR052568">
    <property type="entry name" value="PKS-FAS_Synthase"/>
</dbReference>
<dbReference type="EMBL" id="CP031968">
    <property type="protein sequence ID" value="AXT46254.1"/>
    <property type="molecule type" value="Genomic_DNA"/>
</dbReference>
<keyword evidence="2" id="KW-0456">Lyase</keyword>
<dbReference type="InterPro" id="IPR014031">
    <property type="entry name" value="Ketoacyl_synth_C"/>
</dbReference>
<protein>
    <submittedName>
        <fullName evidence="6">Beta-ketoacyl synthase</fullName>
    </submittedName>
</protein>
<evidence type="ECO:0000256" key="2">
    <source>
        <dbReference type="ARBA" id="ARBA00023239"/>
    </source>
</evidence>
<dbReference type="GO" id="GO:0006633">
    <property type="term" value="P:fatty acid biosynthetic process"/>
    <property type="evidence" value="ECO:0007669"/>
    <property type="project" value="InterPro"/>
</dbReference>
<keyword evidence="7" id="KW-1185">Reference proteome</keyword>
<evidence type="ECO:0000313" key="7">
    <source>
        <dbReference type="Proteomes" id="UP000259465"/>
    </source>
</evidence>
<dbReference type="InterPro" id="IPR016039">
    <property type="entry name" value="Thiolase-like"/>
</dbReference>
<evidence type="ECO:0000256" key="4">
    <source>
        <dbReference type="SAM" id="MobiDB-lite"/>
    </source>
</evidence>
<comment type="similarity">
    <text evidence="3">Belongs to the thiolase-like superfamily. Beta-ketoacyl-ACP synthases family.</text>
</comment>
<sequence>MEEIAIIGLGCLFPGAETPEQYWRNLLERRDCTSELSREELGVDPALYRHPVPGTADKIAYNKNGHVRGFKLDAGRYRLPAAQLEALDPLFQWTLYAAEQALIDAGQGAAHSAEALERCGLIIGNIGMPTHAGKKLLNGFYQGILEPYVQELLQRDDFHFRQPWQAEGLSDLNLMTGSHNATLAAQALGLAGPSFALDAACASALYAIRVASYYLQSGKADLMLAGAVCHADHIYIDHGFNVLQAFPADGQSVPFDRNSQGLKAGEGASVIALKRYADAVRDKDRIYGVIESIGLSNDGGAKHILVPDLNGQLLSLKRAYDGVDKNIDYLECHATGTPVGDQVELGSVETFFADQAQRPLIGANKGNIGHMLTASGMASILKVLLAMRSGVIPPTLNVEDMVSTPGGQLDIRHVVRDTTPWPQRGQAKRAGINAFGFGGVNGHMVLREHRADAPAAAWPQLPAEQQSLAIVGVGVALADTETPDALLRTVAEGRSHFRPLPRTRWLGLEGRADVLGARGYRQAPAGAYIEQFDFDCKRFKLPPKVVGSHLLSHLFLMPIAERAFYDAGYQLDGRKRNIAVIVAGDVDYSCSRYQARNEMAWQVRDSLAHSGISLSEAQTAALETIVKDSLFPEPYPEGITGGIGNVVASRIAAHLKLDGPAFSLCAHENAAFKAIELAQFMLSEQLVDAVIVAGGSFAGGLENVLWAPRRGAGHVDAPVGEGGGVVVLKREQAALDAKDRVYAVMRGLAIGHACGDSTEFQPVADAVARSAAAALRQAGADPASVGYLELSGGALASDNQVEIDGLSRVYRDSGVIAGSVAANYGQLASAQGIVSVIKAALCLHSRQLPGAAALAAYPQDALRAVFRAGETGADWPTPAGGLRLAAVNSLGLDRGYAHMILQEPGEANRREARAPTPPQTGGPALVATVHTGREHTIAEMIVNDANRALFDNVTPWRRPQPAAQQAQPLHAAAAPADSEAPALQRQQSRQAQTQLSYLQAEQRFYQRIAQLLGAGAPAGQRRAAKPKAAVAAARPRPLFDEAQLVELTDGSIAKVLGPDYAEADSYPIRTRMPSPPYMFASRITALSAQPGKLEPCFIEWEYDLHPDAWYVSDGLVPAFVSLEASHAMIVAFTYIGCDQLFKGQLRYRAVDSQTTVYGPLPKAGEVLRGRVNIKSFLKVGKNVLIAYEYLCYVGDRLSFKLEANSGFFLPKDIEKSKGVNTAPYLKAKQPAEPFQPPLRCRRESFDSSHIEALQRGDFVACFGDAAYATPRAPRLYAPAAKMLDRVVSISASGGAFGLGEAVAERDIDPSHWVFRAHFKNDPVMPGTFLVEGCEQLVKFYLCYLGLYSLPGMVPHALSPHSYSAKFRGEVKCEADTLRYRLTCKSIHCDYQADGQLERMALVFLAEIIYRGNVIGMCDNLGAGFSRAPAAADASAPALTAIEA</sequence>
<dbReference type="Pfam" id="PF02801">
    <property type="entry name" value="Ketoacyl-synt_C"/>
    <property type="match status" value="2"/>
</dbReference>
<dbReference type="CDD" id="cd00833">
    <property type="entry name" value="PKS"/>
    <property type="match status" value="1"/>
</dbReference>
<dbReference type="KEGG" id="crz:D1345_08700"/>
<evidence type="ECO:0000313" key="6">
    <source>
        <dbReference type="EMBL" id="AXT46254.1"/>
    </source>
</evidence>
<keyword evidence="1 3" id="KW-0808">Transferase</keyword>
<feature type="domain" description="Ketosynthase family 3 (KS3)" evidence="5">
    <location>
        <begin position="1"/>
        <end position="448"/>
    </location>
</feature>
<dbReference type="PANTHER" id="PTHR43074">
    <property type="entry name" value="OMEGA-3 POLYUNSATURATED FATTY ACID SYNTHASE PFAB-RELATED"/>
    <property type="match status" value="1"/>
</dbReference>
<dbReference type="InterPro" id="IPR032821">
    <property type="entry name" value="PKS_assoc"/>
</dbReference>
<dbReference type="SUPFAM" id="SSF53901">
    <property type="entry name" value="Thiolase-like"/>
    <property type="match status" value="3"/>
</dbReference>